<reference evidence="2" key="1">
    <citation type="submission" date="2021-06" db="EMBL/GenBank/DDBJ databases">
        <authorList>
            <person name="Hodson N. C."/>
            <person name="Mongue J. A."/>
            <person name="Jaron S. K."/>
        </authorList>
    </citation>
    <scope>NUCLEOTIDE SEQUENCE</scope>
</reference>
<dbReference type="AlphaFoldDB" id="A0A8J2L681"/>
<evidence type="ECO:0000313" key="3">
    <source>
        <dbReference type="Proteomes" id="UP000708208"/>
    </source>
</evidence>
<evidence type="ECO:0000256" key="1">
    <source>
        <dbReference type="SAM" id="MobiDB-lite"/>
    </source>
</evidence>
<feature type="compositionally biased region" description="Polar residues" evidence="1">
    <location>
        <begin position="23"/>
        <end position="35"/>
    </location>
</feature>
<dbReference type="InterPro" id="IPR031521">
    <property type="entry name" value="DUF4695"/>
</dbReference>
<protein>
    <submittedName>
        <fullName evidence="2">Uncharacterized protein</fullName>
    </submittedName>
</protein>
<comment type="caution">
    <text evidence="2">The sequence shown here is derived from an EMBL/GenBank/DDBJ whole genome shotgun (WGS) entry which is preliminary data.</text>
</comment>
<feature type="compositionally biased region" description="Basic residues" evidence="1">
    <location>
        <begin position="37"/>
        <end position="47"/>
    </location>
</feature>
<dbReference type="OrthoDB" id="6156669at2759"/>
<dbReference type="EMBL" id="CAJVCH010537798">
    <property type="protein sequence ID" value="CAG7825888.1"/>
    <property type="molecule type" value="Genomic_DNA"/>
</dbReference>
<evidence type="ECO:0000313" key="2">
    <source>
        <dbReference type="EMBL" id="CAG7825888.1"/>
    </source>
</evidence>
<name>A0A8J2L681_9HEXA</name>
<proteinExistence type="predicted"/>
<dbReference type="Proteomes" id="UP000708208">
    <property type="component" value="Unassembled WGS sequence"/>
</dbReference>
<sequence>MSSPKDFHIDAIYPEPLSRLRRSQGTPISEFSAPSSAHRRAVKKQLHRGGSGRFRTQPVTFHEIQEVDEDNIPEPEATGSAGTIFKSETDLNAKFDDFYRSITSDNNNPSIKSCLPTSKLASINNSADAGSLESSIVHGGNTLSEVTTPPTVPVDIPFSQKKSRPSI</sequence>
<organism evidence="2 3">
    <name type="scientific">Allacma fusca</name>
    <dbReference type="NCBI Taxonomy" id="39272"/>
    <lineage>
        <taxon>Eukaryota</taxon>
        <taxon>Metazoa</taxon>
        <taxon>Ecdysozoa</taxon>
        <taxon>Arthropoda</taxon>
        <taxon>Hexapoda</taxon>
        <taxon>Collembola</taxon>
        <taxon>Symphypleona</taxon>
        <taxon>Sminthuridae</taxon>
        <taxon>Allacma</taxon>
    </lineage>
</organism>
<gene>
    <name evidence="2" type="ORF">AFUS01_LOCUS35970</name>
</gene>
<accession>A0A8J2L681</accession>
<keyword evidence="3" id="KW-1185">Reference proteome</keyword>
<feature type="region of interest" description="Disordered" evidence="1">
    <location>
        <begin position="18"/>
        <end position="57"/>
    </location>
</feature>
<feature type="region of interest" description="Disordered" evidence="1">
    <location>
        <begin position="141"/>
        <end position="167"/>
    </location>
</feature>
<dbReference type="Pfam" id="PF15766">
    <property type="entry name" value="DUF4695"/>
    <property type="match status" value="1"/>
</dbReference>